<dbReference type="PROSITE" id="PS50805">
    <property type="entry name" value="KRAB"/>
    <property type="match status" value="1"/>
</dbReference>
<accession>A0AAD1TDQ2</accession>
<dbReference type="FunFam" id="3.30.160.60:FF:000358">
    <property type="entry name" value="zinc finger protein 24"/>
    <property type="match status" value="1"/>
</dbReference>
<keyword evidence="11" id="KW-0539">Nucleus</keyword>
<evidence type="ECO:0000256" key="8">
    <source>
        <dbReference type="ARBA" id="ARBA00023015"/>
    </source>
</evidence>
<dbReference type="GO" id="GO:0005654">
    <property type="term" value="C:nucleoplasm"/>
    <property type="evidence" value="ECO:0007669"/>
    <property type="project" value="TreeGrafter"/>
</dbReference>
<dbReference type="SMART" id="SM00349">
    <property type="entry name" value="KRAB"/>
    <property type="match status" value="2"/>
</dbReference>
<evidence type="ECO:0000256" key="12">
    <source>
        <dbReference type="PROSITE-ProRule" id="PRU00042"/>
    </source>
</evidence>
<evidence type="ECO:0000256" key="3">
    <source>
        <dbReference type="ARBA" id="ARBA00006991"/>
    </source>
</evidence>
<gene>
    <name evidence="16" type="ORF">PECUL_23A055319</name>
</gene>
<dbReference type="PANTHER" id="PTHR24399">
    <property type="entry name" value="ZINC FINGER AND BTB DOMAIN-CONTAINING"/>
    <property type="match status" value="1"/>
</dbReference>
<keyword evidence="9" id="KW-0238">DNA-binding</keyword>
<dbReference type="SUPFAM" id="SSF109640">
    <property type="entry name" value="KRAB domain (Kruppel-associated box)"/>
    <property type="match status" value="2"/>
</dbReference>
<evidence type="ECO:0000256" key="2">
    <source>
        <dbReference type="ARBA" id="ARBA00004123"/>
    </source>
</evidence>
<dbReference type="FunFam" id="3.30.160.60:FF:002343">
    <property type="entry name" value="Zinc finger protein 33A"/>
    <property type="match status" value="1"/>
</dbReference>
<dbReference type="FunFam" id="3.30.160.60:FF:001007">
    <property type="entry name" value="Zinc finger protein 1184"/>
    <property type="match status" value="1"/>
</dbReference>
<feature type="domain" description="C2H2-type" evidence="14">
    <location>
        <begin position="470"/>
        <end position="497"/>
    </location>
</feature>
<dbReference type="FunFam" id="3.30.160.60:FF:000966">
    <property type="entry name" value="ZFP90 zinc finger protein"/>
    <property type="match status" value="1"/>
</dbReference>
<evidence type="ECO:0000256" key="9">
    <source>
        <dbReference type="ARBA" id="ARBA00023125"/>
    </source>
</evidence>
<evidence type="ECO:0000256" key="13">
    <source>
        <dbReference type="SAM" id="MobiDB-lite"/>
    </source>
</evidence>
<keyword evidence="5" id="KW-0677">Repeat</keyword>
<dbReference type="FunFam" id="3.30.160.60:FF:002063">
    <property type="entry name" value="RB associated KRAB zinc finger"/>
    <property type="match status" value="1"/>
</dbReference>
<feature type="domain" description="C2H2-type" evidence="14">
    <location>
        <begin position="526"/>
        <end position="553"/>
    </location>
</feature>
<dbReference type="InterPro" id="IPR001909">
    <property type="entry name" value="KRAB"/>
</dbReference>
<sequence length="1484" mass="168453">MHNTMFLTACKDQSPLLEHLTNSMKMNKDKNMSERMLHLTLEMISLLTGEDYIIVKKPGETIPRKSIPYESERSSGTQSHSSASPPHSQESSHDMKILEAPKKNINFLTGEVPIRCEDIAVYFSTEEWEYLEGHKDLYKDVMTETHQPLSSNDGAVENIIPKESDVSLTSPDGVNKEKPAFTADKTRISQRTSKAWKAQKRLERCVSEKTSYERDVNNSGICTPTEHAKTQYTSTSTIEKSNLCKLRNTTETDISAPIGPIQEENITVHLIEESTSCKEVNPTHSDIAAQTEHTASRFKEETYIGEEENLRDTDIYLPSEQTQPEYASIHIKEESASCAEENLTDVDLYRSTEHTSIEYPSTHLKTEPSSWEEWNFTDTDSCIPTGYTQTDSRHYNNEGEIWNHSENFTTMDFNQILDNTSDCYQTIHTTEETSNVDLVHHSLDRQRIHTGEKPYSCSVHKSIHTQAKPFSCSKCDKCFSQRSHLAEHERIHTGEKPFSCFECGKCFTSRSTLFTHRRVHTGEKPFSCSACEKSFSRSSSLAEHQRIHAGDKPFSCTVCGKCYSHKSDLVIHSKSHTGEKPFSCSECGKCFSYRSHLKTHQNSHNNTSTSPEQHVIIQSTEWPSCFMTTQEPRRWEYEQPFTDHQLDQQATLISTVSNSPPQLPEKPRPDKTAEFSYFQSSQKNCYIDVESGATSKEGAPSSSAPVRFLGSQLKKLCNSPSFFLHFGLRRLSVHREEVKGTRKACRRADIHQVTFIRGPAWLPCCQAHWENDALFKSYSGSAGPYIPNKFVKPYNIIYLLTGEDYIVVKKSCERGSSPLVFKECCRTHSPITVSPPHSLVHERNYDQKILELTNQIIQLLTGEVPLRCEDVTVHLSMEEWEYLEGHKDFYKNVMMEDHQSLGTLYGPEGRTTHEQFDNQFASRNCATENTDNIRSNQGTKYVISCSRQQERTNLMSRAEELVSDENGNLPDTDIYITIEHSQTESTSIPMLMKSASCEEGNLTDNYIRITTAMQAQSMNTPDKGEIASYGEINLTGMYISTEHPQAENTCHIKEEAVSCEEGNLTDSDCYVPTENAEMDYTPTHSLLEDEGNLMDICTPTEYKSTQIKVEPISSEGHLTNIYTTTEHTSTLIKEEPASSEEDNFTDTQEEYRVEENECNGSNNIVLVTEENDHGKNINNLTDFEDSTQPHSMLRMFNCTACQKCFTSSSEFVKHLNTHRVKRLPCSYCNKYFDCNSSLVRHMTVHTGEKPFQCSECGKSFTQNACLVRHKNIHTQEKHKLMHTQAKPFSCSKCGKCFAQRPHLVQHQRIHTGEKPFSCTECGKCFTSKSTLLTHKMVHTGEKPFSCSVCGKCFSRRSSLVEHQRIHTGEKPFSCSVCGKCYSHKSDLVVHSRSHTGEKPFSCSECGKTFDTRSYFATHQRIHTGEKPYCCAECGKCFTAKSTLAMHRRVHTGEKPFSCSECGKCFSSRSYLKTHQNSHSNTSTL</sequence>
<dbReference type="EMBL" id="OW240922">
    <property type="protein sequence ID" value="CAH2321148.1"/>
    <property type="molecule type" value="Genomic_DNA"/>
</dbReference>
<feature type="domain" description="C2H2-type" evidence="14">
    <location>
        <begin position="554"/>
        <end position="581"/>
    </location>
</feature>
<dbReference type="PANTHER" id="PTHR24399:SF76">
    <property type="entry name" value="GASTRULA ZINC FINGER PROTEIN XLCGF46.1 ISOFORM X1"/>
    <property type="match status" value="1"/>
</dbReference>
<comment type="subcellular location">
    <subcellularLocation>
        <location evidence="2">Nucleus</location>
    </subcellularLocation>
</comment>
<feature type="domain" description="C2H2-type" evidence="14">
    <location>
        <begin position="1372"/>
        <end position="1399"/>
    </location>
</feature>
<protein>
    <submittedName>
        <fullName evidence="16">Oocyte zinc finger -like</fullName>
    </submittedName>
</protein>
<dbReference type="InterPro" id="IPR036051">
    <property type="entry name" value="KRAB_dom_sf"/>
</dbReference>
<dbReference type="Gene3D" id="6.10.140.140">
    <property type="match status" value="2"/>
</dbReference>
<feature type="domain" description="KRAB" evidence="15">
    <location>
        <begin position="866"/>
        <end position="965"/>
    </location>
</feature>
<dbReference type="InterPro" id="IPR013087">
    <property type="entry name" value="Znf_C2H2_type"/>
</dbReference>
<dbReference type="GO" id="GO:0008270">
    <property type="term" value="F:zinc ion binding"/>
    <property type="evidence" value="ECO:0007669"/>
    <property type="project" value="UniProtKB-KW"/>
</dbReference>
<keyword evidence="6 12" id="KW-0863">Zinc-finger</keyword>
<dbReference type="GO" id="GO:0002682">
    <property type="term" value="P:regulation of immune system process"/>
    <property type="evidence" value="ECO:0007669"/>
    <property type="project" value="TreeGrafter"/>
</dbReference>
<name>A0AAD1TDQ2_PELCU</name>
<dbReference type="FunFam" id="3.30.160.60:FF:001224">
    <property type="entry name" value="zinc finger protein 771-like"/>
    <property type="match status" value="1"/>
</dbReference>
<evidence type="ECO:0000259" key="14">
    <source>
        <dbReference type="PROSITE" id="PS50157"/>
    </source>
</evidence>
<evidence type="ECO:0000313" key="17">
    <source>
        <dbReference type="Proteomes" id="UP001295444"/>
    </source>
</evidence>
<feature type="domain" description="C2H2-type" evidence="14">
    <location>
        <begin position="1344"/>
        <end position="1371"/>
    </location>
</feature>
<proteinExistence type="inferred from homology"/>
<dbReference type="Proteomes" id="UP001295444">
    <property type="component" value="Chromosome 11"/>
</dbReference>
<feature type="compositionally biased region" description="Low complexity" evidence="13">
    <location>
        <begin position="78"/>
        <end position="89"/>
    </location>
</feature>
<dbReference type="InterPro" id="IPR036236">
    <property type="entry name" value="Znf_C2H2_sf"/>
</dbReference>
<dbReference type="GO" id="GO:0000978">
    <property type="term" value="F:RNA polymerase II cis-regulatory region sequence-specific DNA binding"/>
    <property type="evidence" value="ECO:0007669"/>
    <property type="project" value="TreeGrafter"/>
</dbReference>
<dbReference type="GO" id="GO:0001227">
    <property type="term" value="F:DNA-binding transcription repressor activity, RNA polymerase II-specific"/>
    <property type="evidence" value="ECO:0007669"/>
    <property type="project" value="TreeGrafter"/>
</dbReference>
<comment type="function">
    <text evidence="1">May be involved in transcriptional regulation.</text>
</comment>
<keyword evidence="7" id="KW-0862">Zinc</keyword>
<dbReference type="Gene3D" id="3.30.160.60">
    <property type="entry name" value="Classic Zinc Finger"/>
    <property type="match status" value="14"/>
</dbReference>
<comment type="similarity">
    <text evidence="3">Belongs to the krueppel C2H2-type zinc-finger protein family.</text>
</comment>
<feature type="region of interest" description="Disordered" evidence="13">
    <location>
        <begin position="63"/>
        <end position="94"/>
    </location>
</feature>
<reference evidence="16" key="1">
    <citation type="submission" date="2022-03" db="EMBL/GenBank/DDBJ databases">
        <authorList>
            <person name="Alioto T."/>
            <person name="Alioto T."/>
            <person name="Gomez Garrido J."/>
        </authorList>
    </citation>
    <scope>NUCLEOTIDE SEQUENCE</scope>
</reference>
<evidence type="ECO:0000256" key="10">
    <source>
        <dbReference type="ARBA" id="ARBA00023163"/>
    </source>
</evidence>
<feature type="domain" description="C2H2-type" evidence="14">
    <location>
        <begin position="1316"/>
        <end position="1343"/>
    </location>
</feature>
<dbReference type="SMART" id="SM00355">
    <property type="entry name" value="ZnF_C2H2"/>
    <property type="match status" value="15"/>
</dbReference>
<feature type="domain" description="C2H2-type" evidence="14">
    <location>
        <begin position="1428"/>
        <end position="1455"/>
    </location>
</feature>
<evidence type="ECO:0000313" key="16">
    <source>
        <dbReference type="EMBL" id="CAH2321148.1"/>
    </source>
</evidence>
<dbReference type="FunFam" id="3.30.160.60:FF:000295">
    <property type="entry name" value="zinc finger protein 19"/>
    <property type="match status" value="1"/>
</dbReference>
<keyword evidence="17" id="KW-1185">Reference proteome</keyword>
<dbReference type="CDD" id="cd07765">
    <property type="entry name" value="KRAB_A-box"/>
    <property type="match status" value="2"/>
</dbReference>
<dbReference type="SUPFAM" id="SSF57667">
    <property type="entry name" value="beta-beta-alpha zinc fingers"/>
    <property type="match status" value="9"/>
</dbReference>
<evidence type="ECO:0000256" key="7">
    <source>
        <dbReference type="ARBA" id="ARBA00022833"/>
    </source>
</evidence>
<keyword evidence="10" id="KW-0804">Transcription</keyword>
<feature type="domain" description="C2H2-type" evidence="14">
    <location>
        <begin position="582"/>
        <end position="609"/>
    </location>
</feature>
<feature type="domain" description="C2H2-type" evidence="14">
    <location>
        <begin position="1288"/>
        <end position="1315"/>
    </location>
</feature>
<dbReference type="FunFam" id="3.30.160.60:FF:001155">
    <property type="entry name" value="Zinc finger 30C"/>
    <property type="match status" value="2"/>
</dbReference>
<dbReference type="FunFam" id="3.30.160.60:FF:000812">
    <property type="entry name" value="zinc finger protein 23 isoform X2"/>
    <property type="match status" value="2"/>
</dbReference>
<keyword evidence="4" id="KW-0479">Metal-binding</keyword>
<organism evidence="16 17">
    <name type="scientific">Pelobates cultripes</name>
    <name type="common">Western spadefoot toad</name>
    <dbReference type="NCBI Taxonomy" id="61616"/>
    <lineage>
        <taxon>Eukaryota</taxon>
        <taxon>Metazoa</taxon>
        <taxon>Chordata</taxon>
        <taxon>Craniata</taxon>
        <taxon>Vertebrata</taxon>
        <taxon>Euteleostomi</taxon>
        <taxon>Amphibia</taxon>
        <taxon>Batrachia</taxon>
        <taxon>Anura</taxon>
        <taxon>Pelobatoidea</taxon>
        <taxon>Pelobatidae</taxon>
        <taxon>Pelobates</taxon>
    </lineage>
</organism>
<feature type="domain" description="C2H2-type" evidence="14">
    <location>
        <begin position="1223"/>
        <end position="1250"/>
    </location>
</feature>
<evidence type="ECO:0000256" key="5">
    <source>
        <dbReference type="ARBA" id="ARBA00022737"/>
    </source>
</evidence>
<feature type="domain" description="C2H2-type" evidence="14">
    <location>
        <begin position="1251"/>
        <end position="1278"/>
    </location>
</feature>
<dbReference type="Pfam" id="PF00096">
    <property type="entry name" value="zf-C2H2"/>
    <property type="match status" value="14"/>
</dbReference>
<dbReference type="PROSITE" id="PS00028">
    <property type="entry name" value="ZINC_FINGER_C2H2_1"/>
    <property type="match status" value="15"/>
</dbReference>
<dbReference type="Pfam" id="PF01352">
    <property type="entry name" value="KRAB"/>
    <property type="match status" value="2"/>
</dbReference>
<dbReference type="PROSITE" id="PS50157">
    <property type="entry name" value="ZINC_FINGER_C2H2_2"/>
    <property type="match status" value="15"/>
</dbReference>
<keyword evidence="8" id="KW-0805">Transcription regulation</keyword>
<evidence type="ECO:0000256" key="6">
    <source>
        <dbReference type="ARBA" id="ARBA00022771"/>
    </source>
</evidence>
<evidence type="ECO:0000256" key="1">
    <source>
        <dbReference type="ARBA" id="ARBA00003767"/>
    </source>
</evidence>
<feature type="domain" description="C2H2-type" evidence="14">
    <location>
        <begin position="1196"/>
        <end position="1223"/>
    </location>
</feature>
<dbReference type="GO" id="GO:0001817">
    <property type="term" value="P:regulation of cytokine production"/>
    <property type="evidence" value="ECO:0007669"/>
    <property type="project" value="TreeGrafter"/>
</dbReference>
<evidence type="ECO:0000256" key="4">
    <source>
        <dbReference type="ARBA" id="ARBA00022723"/>
    </source>
</evidence>
<evidence type="ECO:0000256" key="11">
    <source>
        <dbReference type="ARBA" id="ARBA00023242"/>
    </source>
</evidence>
<evidence type="ECO:0000259" key="15">
    <source>
        <dbReference type="PROSITE" id="PS50805"/>
    </source>
</evidence>
<feature type="domain" description="C2H2-type" evidence="14">
    <location>
        <begin position="1400"/>
        <end position="1427"/>
    </location>
</feature>
<dbReference type="FunFam" id="3.30.160.60:FF:000936">
    <property type="entry name" value="Zinc finger protein 577"/>
    <property type="match status" value="1"/>
</dbReference>
<feature type="domain" description="C2H2-type" evidence="14">
    <location>
        <begin position="1456"/>
        <end position="1483"/>
    </location>
</feature>
<dbReference type="FunFam" id="3.30.160.60:FF:000706">
    <property type="entry name" value="Zinc finger protein"/>
    <property type="match status" value="1"/>
</dbReference>
<feature type="domain" description="C2H2-type" evidence="14">
    <location>
        <begin position="498"/>
        <end position="525"/>
    </location>
</feature>